<dbReference type="AlphaFoldDB" id="A0A6C0LHM9"/>
<sequence length="152" mass="18012">MEERGDTKLYKIEAEYKKSMWQNEAWVNKLSNGKIVTYVVCNCFRWGSFEIELTDKEKEAILKNKEEIKLCDYNISEAELWDGVSHDEEIKDELSYNSDELEEIKKLLFYSKEDDEFKDEDEYVTCDELEVNGWDLDDTEYCIYGGCTLSEL</sequence>
<reference evidence="1" key="1">
    <citation type="journal article" date="2020" name="Nature">
        <title>Giant virus diversity and host interactions through global metagenomics.</title>
        <authorList>
            <person name="Schulz F."/>
            <person name="Roux S."/>
            <person name="Paez-Espino D."/>
            <person name="Jungbluth S."/>
            <person name="Walsh D.A."/>
            <person name="Denef V.J."/>
            <person name="McMahon K.D."/>
            <person name="Konstantinidis K.T."/>
            <person name="Eloe-Fadrosh E.A."/>
            <person name="Kyrpides N.C."/>
            <person name="Woyke T."/>
        </authorList>
    </citation>
    <scope>NUCLEOTIDE SEQUENCE</scope>
    <source>
        <strain evidence="1">GVMAG-M-3300027833-11</strain>
    </source>
</reference>
<proteinExistence type="predicted"/>
<accession>A0A6C0LHM9</accession>
<organism evidence="1">
    <name type="scientific">viral metagenome</name>
    <dbReference type="NCBI Taxonomy" id="1070528"/>
    <lineage>
        <taxon>unclassified sequences</taxon>
        <taxon>metagenomes</taxon>
        <taxon>organismal metagenomes</taxon>
    </lineage>
</organism>
<protein>
    <submittedName>
        <fullName evidence="1">Uncharacterized protein</fullName>
    </submittedName>
</protein>
<dbReference type="EMBL" id="MN740503">
    <property type="protein sequence ID" value="QHU29997.1"/>
    <property type="molecule type" value="Genomic_DNA"/>
</dbReference>
<name>A0A6C0LHM9_9ZZZZ</name>
<evidence type="ECO:0000313" key="1">
    <source>
        <dbReference type="EMBL" id="QHU29997.1"/>
    </source>
</evidence>